<dbReference type="InterPro" id="IPR014729">
    <property type="entry name" value="Rossmann-like_a/b/a_fold"/>
</dbReference>
<dbReference type="Proteomes" id="UP000297295">
    <property type="component" value="Unassembled WGS sequence"/>
</dbReference>
<comment type="caution">
    <text evidence="1">The sequence shown here is derived from an EMBL/GenBank/DDBJ whole genome shotgun (WGS) entry which is preliminary data.</text>
</comment>
<keyword evidence="2" id="KW-1185">Reference proteome</keyword>
<dbReference type="RefSeq" id="WP_135389887.1">
    <property type="nucleotide sequence ID" value="NZ_PGGK01000008.1"/>
</dbReference>
<reference evidence="1 2" key="1">
    <citation type="submission" date="2017-11" db="EMBL/GenBank/DDBJ databases">
        <title>Isolation and Characterization of Methanogenic Archaea from Saline Meromictic Lake at Siberia.</title>
        <authorList>
            <person name="Shen Y."/>
            <person name="Huang H.-H."/>
            <person name="Lai M.-C."/>
            <person name="Chen S.-C."/>
        </authorList>
    </citation>
    <scope>NUCLEOTIDE SEQUENCE [LARGE SCALE GENOMIC DNA]</scope>
    <source>
        <strain evidence="1 2">SY-01</strain>
    </source>
</reference>
<organism evidence="1 2">
    <name type="scientific">Methanolobus halotolerans</name>
    <dbReference type="NCBI Taxonomy" id="2052935"/>
    <lineage>
        <taxon>Archaea</taxon>
        <taxon>Methanobacteriati</taxon>
        <taxon>Methanobacteriota</taxon>
        <taxon>Stenosarchaea group</taxon>
        <taxon>Methanomicrobia</taxon>
        <taxon>Methanosarcinales</taxon>
        <taxon>Methanosarcinaceae</taxon>
        <taxon>Methanolobus</taxon>
    </lineage>
</organism>
<sequence length="211" mass="23745">MQVFVLFSGGKDSSLAAILLEPFFDVELVTFSFSLLPVGHIARETAESLGFAHRVVQLERSVLEQAYNLVIEDGFPKNAINLIHRAAVEKLAADNDISFIADGIRRDDRVPVLEMPLIRSIEDRHGVHYISPLKGYGRAAVNELVSRHLVIEEDRSENVIKADYETELRELIRQRDGPEKITEVFPAHVQSHVIERKKVQPNGSNQACTHD</sequence>
<name>A0A4E0PW83_9EURY</name>
<gene>
    <name evidence="1" type="ORF">CUN85_08475</name>
</gene>
<dbReference type="SUPFAM" id="SSF52402">
    <property type="entry name" value="Adenine nucleotide alpha hydrolases-like"/>
    <property type="match status" value="1"/>
</dbReference>
<protein>
    <submittedName>
        <fullName evidence="1">Alpha hydrolase</fullName>
    </submittedName>
</protein>
<dbReference type="NCBIfam" id="NF011155">
    <property type="entry name" value="PRK14561.1"/>
    <property type="match status" value="1"/>
</dbReference>
<dbReference type="AlphaFoldDB" id="A0A4E0PW83"/>
<evidence type="ECO:0000313" key="1">
    <source>
        <dbReference type="EMBL" id="TGC08702.1"/>
    </source>
</evidence>
<evidence type="ECO:0000313" key="2">
    <source>
        <dbReference type="Proteomes" id="UP000297295"/>
    </source>
</evidence>
<dbReference type="InterPro" id="IPR055834">
    <property type="entry name" value="DUF7411"/>
</dbReference>
<proteinExistence type="predicted"/>
<dbReference type="Pfam" id="PF24167">
    <property type="entry name" value="DUF7411"/>
    <property type="match status" value="1"/>
</dbReference>
<dbReference type="EMBL" id="PGGK01000008">
    <property type="protein sequence ID" value="TGC08702.1"/>
    <property type="molecule type" value="Genomic_DNA"/>
</dbReference>
<dbReference type="OrthoDB" id="108920at2157"/>
<dbReference type="GO" id="GO:0016787">
    <property type="term" value="F:hydrolase activity"/>
    <property type="evidence" value="ECO:0007669"/>
    <property type="project" value="UniProtKB-KW"/>
</dbReference>
<keyword evidence="1" id="KW-0378">Hydrolase</keyword>
<accession>A0A4E0PW83</accession>
<dbReference type="Gene3D" id="3.40.50.620">
    <property type="entry name" value="HUPs"/>
    <property type="match status" value="1"/>
</dbReference>